<comment type="caution">
    <text evidence="1">The sequence shown here is derived from an EMBL/GenBank/DDBJ whole genome shotgun (WGS) entry which is preliminary data.</text>
</comment>
<accession>A0AAD1UMV1</accession>
<organism evidence="1 2">
    <name type="scientific">Euplotes crassus</name>
    <dbReference type="NCBI Taxonomy" id="5936"/>
    <lineage>
        <taxon>Eukaryota</taxon>
        <taxon>Sar</taxon>
        <taxon>Alveolata</taxon>
        <taxon>Ciliophora</taxon>
        <taxon>Intramacronucleata</taxon>
        <taxon>Spirotrichea</taxon>
        <taxon>Hypotrichia</taxon>
        <taxon>Euplotida</taxon>
        <taxon>Euplotidae</taxon>
        <taxon>Moneuplotes</taxon>
    </lineage>
</organism>
<keyword evidence="2" id="KW-1185">Reference proteome</keyword>
<proteinExistence type="predicted"/>
<dbReference type="Proteomes" id="UP001295684">
    <property type="component" value="Unassembled WGS sequence"/>
</dbReference>
<evidence type="ECO:0000313" key="2">
    <source>
        <dbReference type="Proteomes" id="UP001295684"/>
    </source>
</evidence>
<sequence>MKVQIFSRNFGKKAKAHCAMNIQGGSTEYHSPCKNNKMKFSPLKSIKRKPKRELHQSHKIDLLKENKTLGSRHTSLNNSSDLKNAYREKSVELKRDSEKYLMYKSSFIPSVFVKKYTRSGLFQANKICTYKDKISKTYLRDKSCGGFYKSRPWQACLLEKLSSNSNLTKLKNMRTTDVELSPVRNFSFVHISNPVKEGSSEIMKFIQKRAELQNKLKGRNQILSNSLKVRKINNKKIQFQNDIIKKKTRTNNFSSQKRLKDGIFSPPLRRKYKFTSSQRTLKTKTKTNFGLQMKDIGPSAWETSNWDDDETFYDYNDLKK</sequence>
<evidence type="ECO:0000313" key="1">
    <source>
        <dbReference type="EMBL" id="CAI2369830.1"/>
    </source>
</evidence>
<reference evidence="1" key="1">
    <citation type="submission" date="2023-07" db="EMBL/GenBank/DDBJ databases">
        <authorList>
            <consortium name="AG Swart"/>
            <person name="Singh M."/>
            <person name="Singh A."/>
            <person name="Seah K."/>
            <person name="Emmerich C."/>
        </authorList>
    </citation>
    <scope>NUCLEOTIDE SEQUENCE</scope>
    <source>
        <strain evidence="1">DP1</strain>
    </source>
</reference>
<gene>
    <name evidence="1" type="ORF">ECRASSUSDP1_LOCUS11134</name>
</gene>
<protein>
    <submittedName>
        <fullName evidence="1">Uncharacterized protein</fullName>
    </submittedName>
</protein>
<dbReference type="EMBL" id="CAMPGE010010987">
    <property type="protein sequence ID" value="CAI2369830.1"/>
    <property type="molecule type" value="Genomic_DNA"/>
</dbReference>
<dbReference type="AlphaFoldDB" id="A0AAD1UMV1"/>
<name>A0AAD1UMV1_EUPCR</name>